<accession>A0A0T7FHB5</accession>
<proteinExistence type="predicted"/>
<dbReference type="InterPro" id="IPR000120">
    <property type="entry name" value="Amidase"/>
</dbReference>
<evidence type="ECO:0000259" key="1">
    <source>
        <dbReference type="Pfam" id="PF01425"/>
    </source>
</evidence>
<reference evidence="2 3" key="1">
    <citation type="submission" date="2014-08" db="EMBL/GenBank/DDBJ databases">
        <authorList>
            <person name="Chen Y.-H."/>
        </authorList>
    </citation>
    <scope>NUCLEOTIDE SEQUENCE [LARGE SCALE GENOMIC DNA]</scope>
</reference>
<dbReference type="RefSeq" id="WP_046666507.1">
    <property type="nucleotide sequence ID" value="NZ_CCRH01000005.1"/>
</dbReference>
<protein>
    <submittedName>
        <fullName evidence="2">Amidase</fullName>
    </submittedName>
</protein>
<dbReference type="PANTHER" id="PTHR11895">
    <property type="entry name" value="TRANSAMIDASE"/>
    <property type="match status" value="1"/>
</dbReference>
<feature type="domain" description="Amidase" evidence="1">
    <location>
        <begin position="27"/>
        <end position="456"/>
    </location>
</feature>
<dbReference type="OrthoDB" id="9814821at2"/>
<dbReference type="EMBL" id="CCRH01000005">
    <property type="protein sequence ID" value="CDZ34415.1"/>
    <property type="molecule type" value="Genomic_DNA"/>
</dbReference>
<sequence length="475" mass="52087">MQDDEITGLSATALSEAIHDGRASCAEVMTAYLGRIDRLNPAINAIVSLRSREELLTEATERDAELASGKSRGWMHGMPIAIKDLCEVKGIRCTYGSPIFADFVPEKDEVMVERIRAAGAIIIGKTNTPEQGLGSQSYNPVHGITRNPYDLTKTVGGSSGGAAAALSAHLLPVADGGDMMGSLRNPAAFNNVVGFRPSFGRVPSSLKLENFMGQLSVLGPMGRTVRDVAALLSTQAGYDPRDPLSLPTEDLTPDDSRDFSGARIAWLGDLGGYLPFEPGVLELCRATLPVFERIGCAVDEFVPDFDMDDLWRSWTTLRSWLTASGVRDNYDDPEKRTKMKPEIIWEIERGLDMTAREVHFASKRRSAWYQYLLTVFDRYDYLILPSAQVFPFDAETHWPREIGGRTMDTYHRWMEVVVAASMAGVPVAAMPAGFGANGLPAGIQIIGRPRADKAVLEIALAYEAATDWLDRRPKL</sequence>
<dbReference type="AlphaFoldDB" id="A0A0T7FHB5"/>
<evidence type="ECO:0000313" key="3">
    <source>
        <dbReference type="Proteomes" id="UP000046176"/>
    </source>
</evidence>
<name>A0A0T7FHB5_NEOGA</name>
<dbReference type="SUPFAM" id="SSF75304">
    <property type="entry name" value="Amidase signature (AS) enzymes"/>
    <property type="match status" value="1"/>
</dbReference>
<dbReference type="NCBIfam" id="NF005686">
    <property type="entry name" value="PRK07486.1"/>
    <property type="match status" value="1"/>
</dbReference>
<dbReference type="Gene3D" id="3.90.1300.10">
    <property type="entry name" value="Amidase signature (AS) domain"/>
    <property type="match status" value="1"/>
</dbReference>
<dbReference type="GO" id="GO:0003824">
    <property type="term" value="F:catalytic activity"/>
    <property type="evidence" value="ECO:0007669"/>
    <property type="project" value="InterPro"/>
</dbReference>
<dbReference type="PANTHER" id="PTHR11895:SF76">
    <property type="entry name" value="INDOLEACETAMIDE HYDROLASE"/>
    <property type="match status" value="1"/>
</dbReference>
<dbReference type="InterPro" id="IPR023631">
    <property type="entry name" value="Amidase_dom"/>
</dbReference>
<dbReference type="InterPro" id="IPR036928">
    <property type="entry name" value="AS_sf"/>
</dbReference>
<evidence type="ECO:0000313" key="2">
    <source>
        <dbReference type="EMBL" id="CDZ34415.1"/>
    </source>
</evidence>
<organism evidence="2 3">
    <name type="scientific">Neorhizobium galegae bv. officinalis</name>
    <dbReference type="NCBI Taxonomy" id="323656"/>
    <lineage>
        <taxon>Bacteria</taxon>
        <taxon>Pseudomonadati</taxon>
        <taxon>Pseudomonadota</taxon>
        <taxon>Alphaproteobacteria</taxon>
        <taxon>Hyphomicrobiales</taxon>
        <taxon>Rhizobiaceae</taxon>
        <taxon>Rhizobium/Agrobacterium group</taxon>
        <taxon>Neorhizobium</taxon>
    </lineage>
</organism>
<dbReference type="Pfam" id="PF01425">
    <property type="entry name" value="Amidase"/>
    <property type="match status" value="1"/>
</dbReference>
<gene>
    <name evidence="2" type="ORF">NGAL_HAMBI1145_23450</name>
</gene>
<dbReference type="Proteomes" id="UP000046176">
    <property type="component" value="Unassembled WGS sequence"/>
</dbReference>